<accession>D7BFS7</accession>
<dbReference type="OrthoDB" id="9924143at2"/>
<dbReference type="STRING" id="526227.Mesil_1752"/>
<proteinExistence type="predicted"/>
<evidence type="ECO:0000313" key="2">
    <source>
        <dbReference type="Proteomes" id="UP000001916"/>
    </source>
</evidence>
<organism evidence="1 2">
    <name type="scientific">Allomeiothermus silvanus (strain ATCC 700542 / DSM 9946 / NBRC 106475 / NCIMB 13440 / VI-R2)</name>
    <name type="common">Thermus silvanus</name>
    <dbReference type="NCBI Taxonomy" id="526227"/>
    <lineage>
        <taxon>Bacteria</taxon>
        <taxon>Thermotogati</taxon>
        <taxon>Deinococcota</taxon>
        <taxon>Deinococci</taxon>
        <taxon>Thermales</taxon>
        <taxon>Thermaceae</taxon>
        <taxon>Allomeiothermus</taxon>
    </lineage>
</organism>
<dbReference type="HOGENOM" id="CLU_2167978_0_0_0"/>
<dbReference type="Proteomes" id="UP000001916">
    <property type="component" value="Chromosome"/>
</dbReference>
<dbReference type="KEGG" id="msv:Mesil_1752"/>
<protein>
    <submittedName>
        <fullName evidence="1">Uncharacterized protein</fullName>
    </submittedName>
</protein>
<name>D7BFS7_ALLS1</name>
<evidence type="ECO:0000313" key="1">
    <source>
        <dbReference type="EMBL" id="ADH63630.1"/>
    </source>
</evidence>
<gene>
    <name evidence="1" type="ordered locus">Mesil_1752</name>
</gene>
<sequence length="110" mass="12398">MDLYPFAGLAACNPGRTARFRRAGLLIALTWTPSREWEAKIWGPNGVTANQLEGIAKALELDFYAIESYLSADFQSYVYVITGGRHIAPELQRQYDELISQRRDTFAPIS</sequence>
<keyword evidence="2" id="KW-1185">Reference proteome</keyword>
<dbReference type="AlphaFoldDB" id="D7BFS7"/>
<reference evidence="1 2" key="1">
    <citation type="journal article" date="2010" name="Stand. Genomic Sci.">
        <title>Complete genome sequence of Meiothermus silvanus type strain (VI-R2).</title>
        <authorList>
            <person name="Sikorski J."/>
            <person name="Tindall B.J."/>
            <person name="Lowry S."/>
            <person name="Lucas S."/>
            <person name="Nolan M."/>
            <person name="Copeland A."/>
            <person name="Glavina Del Rio T."/>
            <person name="Tice H."/>
            <person name="Cheng J.F."/>
            <person name="Han C."/>
            <person name="Pitluck S."/>
            <person name="Liolios K."/>
            <person name="Ivanova N."/>
            <person name="Mavromatis K."/>
            <person name="Mikhailova N."/>
            <person name="Pati A."/>
            <person name="Goodwin L."/>
            <person name="Chen A."/>
            <person name="Palaniappan K."/>
            <person name="Land M."/>
            <person name="Hauser L."/>
            <person name="Chang Y.J."/>
            <person name="Jeffries C.D."/>
            <person name="Rohde M."/>
            <person name="Goker M."/>
            <person name="Woyke T."/>
            <person name="Bristow J."/>
            <person name="Eisen J.A."/>
            <person name="Markowitz V."/>
            <person name="Hugenholtz P."/>
            <person name="Kyrpides N.C."/>
            <person name="Klenk H.P."/>
            <person name="Lapidus A."/>
        </authorList>
    </citation>
    <scope>NUCLEOTIDE SEQUENCE [LARGE SCALE GENOMIC DNA]</scope>
    <source>
        <strain evidence="2">ATCC 700542 / DSM 9946 / VI-R2</strain>
    </source>
</reference>
<dbReference type="EMBL" id="CP002042">
    <property type="protein sequence ID" value="ADH63630.1"/>
    <property type="molecule type" value="Genomic_DNA"/>
</dbReference>
<dbReference type="RefSeq" id="WP_013158187.1">
    <property type="nucleotide sequence ID" value="NC_014212.1"/>
</dbReference>